<proteinExistence type="inferred from homology"/>
<accession>A0AA37T5G2</accession>
<reference evidence="7" key="1">
    <citation type="journal article" date="2014" name="Int. J. Syst. Evol. Microbiol.">
        <title>Complete genome sequence of Corynebacterium casei LMG S-19264T (=DSM 44701T), isolated from a smear-ripened cheese.</title>
        <authorList>
            <consortium name="US DOE Joint Genome Institute (JGI-PGF)"/>
            <person name="Walter F."/>
            <person name="Albersmeier A."/>
            <person name="Kalinowski J."/>
            <person name="Ruckert C."/>
        </authorList>
    </citation>
    <scope>NUCLEOTIDE SEQUENCE</scope>
    <source>
        <strain evidence="7">NBRC 110023</strain>
    </source>
</reference>
<dbReference type="SUPFAM" id="SSF46785">
    <property type="entry name" value="Winged helix' DNA-binding domain"/>
    <property type="match status" value="1"/>
</dbReference>
<dbReference type="PRINTS" id="PR00035">
    <property type="entry name" value="HTHGNTR"/>
</dbReference>
<evidence type="ECO:0000259" key="6">
    <source>
        <dbReference type="PROSITE" id="PS50949"/>
    </source>
</evidence>
<dbReference type="InterPro" id="IPR051446">
    <property type="entry name" value="HTH_trans_reg/aminotransferase"/>
</dbReference>
<evidence type="ECO:0000313" key="8">
    <source>
        <dbReference type="Proteomes" id="UP001156601"/>
    </source>
</evidence>
<dbReference type="PANTHER" id="PTHR46577">
    <property type="entry name" value="HTH-TYPE TRANSCRIPTIONAL REGULATORY PROTEIN GABR"/>
    <property type="match status" value="1"/>
</dbReference>
<sequence length="493" mass="54556">MCILIDPILEIDIRLISDGKETLVDCLSRQIRLAIQNDRLKPGFKMPSTRSLANSLGVSRNTIIASYDNLAIEGYIETLVGDGTYVTNASENLTENSRPFPQKLSAHIKEYWRVENQTRELAPYPDLKYSFKVGSPDVSLFPFEKWRKYVSAGSRQLNQLAKAHWTPQGILALREAVAQHISLMRAVASNANEILICNGAQQALNLIATILVRTGKTKVAMEFPYYFMARDVFSAAGADIVPINVDSEGIVVSDIPLDTNIIYVTPSHQFPLGIAMSAKRRLALLDLAMRKDMLIIEDDYDSDFRLSGPPIDALKTQDNNGVVFYVGTFSKNLLPELRIGYLLAPSWSLPSLTAAKFQSDWHTPTQTQMTLASFITSGELRKHIRKMQKIYSARYFALKKALSIHCSGFLTLLPIRTGLHATATLIDVIDAKDLASTAANHDIAIRALTDFCAGEALPNAIVFGFGCINTDDISAAIAVLGKILLSKYKLREI</sequence>
<dbReference type="Pfam" id="PF00392">
    <property type="entry name" value="GntR"/>
    <property type="match status" value="1"/>
</dbReference>
<dbReference type="SMART" id="SM00345">
    <property type="entry name" value="HTH_GNTR"/>
    <property type="match status" value="1"/>
</dbReference>
<dbReference type="Proteomes" id="UP001156601">
    <property type="component" value="Unassembled WGS sequence"/>
</dbReference>
<dbReference type="AlphaFoldDB" id="A0AA37T5G2"/>
<evidence type="ECO:0000256" key="5">
    <source>
        <dbReference type="ARBA" id="ARBA00023163"/>
    </source>
</evidence>
<keyword evidence="8" id="KW-1185">Reference proteome</keyword>
<organism evidence="7 8">
    <name type="scientific">Agaribacter marinus</name>
    <dbReference type="NCBI Taxonomy" id="1431249"/>
    <lineage>
        <taxon>Bacteria</taxon>
        <taxon>Pseudomonadati</taxon>
        <taxon>Pseudomonadota</taxon>
        <taxon>Gammaproteobacteria</taxon>
        <taxon>Alteromonadales</taxon>
        <taxon>Alteromonadaceae</taxon>
        <taxon>Agaribacter</taxon>
    </lineage>
</organism>
<protein>
    <submittedName>
        <fullName evidence="7">GntR family transcriptional regulator</fullName>
    </submittedName>
</protein>
<dbReference type="GO" id="GO:0003700">
    <property type="term" value="F:DNA-binding transcription factor activity"/>
    <property type="evidence" value="ECO:0007669"/>
    <property type="project" value="InterPro"/>
</dbReference>
<dbReference type="InterPro" id="IPR036390">
    <property type="entry name" value="WH_DNA-bd_sf"/>
</dbReference>
<name>A0AA37T5G2_9ALTE</name>
<dbReference type="EMBL" id="BSOT01000006">
    <property type="protein sequence ID" value="GLR71815.1"/>
    <property type="molecule type" value="Genomic_DNA"/>
</dbReference>
<dbReference type="Pfam" id="PF00155">
    <property type="entry name" value="Aminotran_1_2"/>
    <property type="match status" value="1"/>
</dbReference>
<keyword evidence="3" id="KW-0805">Transcription regulation</keyword>
<evidence type="ECO:0000313" key="7">
    <source>
        <dbReference type="EMBL" id="GLR71815.1"/>
    </source>
</evidence>
<dbReference type="CDD" id="cd07377">
    <property type="entry name" value="WHTH_GntR"/>
    <property type="match status" value="1"/>
</dbReference>
<feature type="domain" description="HTH gntR-type" evidence="6">
    <location>
        <begin position="21"/>
        <end position="89"/>
    </location>
</feature>
<dbReference type="Gene3D" id="1.10.10.10">
    <property type="entry name" value="Winged helix-like DNA-binding domain superfamily/Winged helix DNA-binding domain"/>
    <property type="match status" value="1"/>
</dbReference>
<evidence type="ECO:0000256" key="2">
    <source>
        <dbReference type="ARBA" id="ARBA00022898"/>
    </source>
</evidence>
<dbReference type="GO" id="GO:0003677">
    <property type="term" value="F:DNA binding"/>
    <property type="evidence" value="ECO:0007669"/>
    <property type="project" value="UniProtKB-KW"/>
</dbReference>
<dbReference type="InterPro" id="IPR036388">
    <property type="entry name" value="WH-like_DNA-bd_sf"/>
</dbReference>
<dbReference type="InterPro" id="IPR015424">
    <property type="entry name" value="PyrdxlP-dep_Trfase"/>
</dbReference>
<dbReference type="CDD" id="cd00609">
    <property type="entry name" value="AAT_like"/>
    <property type="match status" value="1"/>
</dbReference>
<dbReference type="PROSITE" id="PS50949">
    <property type="entry name" value="HTH_GNTR"/>
    <property type="match status" value="1"/>
</dbReference>
<dbReference type="SUPFAM" id="SSF53383">
    <property type="entry name" value="PLP-dependent transferases"/>
    <property type="match status" value="1"/>
</dbReference>
<dbReference type="PANTHER" id="PTHR46577:SF1">
    <property type="entry name" value="HTH-TYPE TRANSCRIPTIONAL REGULATORY PROTEIN GABR"/>
    <property type="match status" value="1"/>
</dbReference>
<keyword evidence="2" id="KW-0663">Pyridoxal phosphate</keyword>
<keyword evidence="4" id="KW-0238">DNA-binding</keyword>
<gene>
    <name evidence="7" type="ORF">GCM10007852_27230</name>
</gene>
<reference evidence="7" key="2">
    <citation type="submission" date="2023-01" db="EMBL/GenBank/DDBJ databases">
        <title>Draft genome sequence of Agaribacter marinus strain NBRC 110023.</title>
        <authorList>
            <person name="Sun Q."/>
            <person name="Mori K."/>
        </authorList>
    </citation>
    <scope>NUCLEOTIDE SEQUENCE</scope>
    <source>
        <strain evidence="7">NBRC 110023</strain>
    </source>
</reference>
<evidence type="ECO:0000256" key="4">
    <source>
        <dbReference type="ARBA" id="ARBA00023125"/>
    </source>
</evidence>
<evidence type="ECO:0000256" key="1">
    <source>
        <dbReference type="ARBA" id="ARBA00005384"/>
    </source>
</evidence>
<dbReference type="Gene3D" id="3.40.640.10">
    <property type="entry name" value="Type I PLP-dependent aspartate aminotransferase-like (Major domain)"/>
    <property type="match status" value="1"/>
</dbReference>
<dbReference type="InterPro" id="IPR000524">
    <property type="entry name" value="Tscrpt_reg_HTH_GntR"/>
</dbReference>
<evidence type="ECO:0000256" key="3">
    <source>
        <dbReference type="ARBA" id="ARBA00023015"/>
    </source>
</evidence>
<comment type="similarity">
    <text evidence="1">In the C-terminal section; belongs to the class-I pyridoxal-phosphate-dependent aminotransferase family.</text>
</comment>
<dbReference type="InterPro" id="IPR004839">
    <property type="entry name" value="Aminotransferase_I/II_large"/>
</dbReference>
<keyword evidence="5" id="KW-0804">Transcription</keyword>
<dbReference type="InterPro" id="IPR015421">
    <property type="entry name" value="PyrdxlP-dep_Trfase_major"/>
</dbReference>
<comment type="caution">
    <text evidence="7">The sequence shown here is derived from an EMBL/GenBank/DDBJ whole genome shotgun (WGS) entry which is preliminary data.</text>
</comment>
<dbReference type="GO" id="GO:0030170">
    <property type="term" value="F:pyridoxal phosphate binding"/>
    <property type="evidence" value="ECO:0007669"/>
    <property type="project" value="InterPro"/>
</dbReference>